<evidence type="ECO:0000313" key="3">
    <source>
        <dbReference type="Proteomes" id="UP000033551"/>
    </source>
</evidence>
<reference evidence="2 3" key="1">
    <citation type="submission" date="2015-02" db="EMBL/GenBank/DDBJ databases">
        <authorList>
            <person name="Ju K.-S."/>
            <person name="Doroghazi J.R."/>
            <person name="Metcalf W."/>
        </authorList>
    </citation>
    <scope>NUCLEOTIDE SEQUENCE [LARGE SCALE GENOMIC DNA]</scope>
    <source>
        <strain evidence="2 3">NRRL ISP-5550</strain>
    </source>
</reference>
<feature type="compositionally biased region" description="Low complexity" evidence="1">
    <location>
        <begin position="1"/>
        <end position="10"/>
    </location>
</feature>
<dbReference type="PATRIC" id="fig|68223.7.peg.8228"/>
<keyword evidence="3" id="KW-1185">Reference proteome</keyword>
<dbReference type="STRING" id="68223.GCA_002028425_03110"/>
<name>A0A0F4JC50_9ACTN</name>
<protein>
    <submittedName>
        <fullName evidence="2">Uncharacterized protein</fullName>
    </submittedName>
</protein>
<comment type="caution">
    <text evidence="2">The sequence shown here is derived from an EMBL/GenBank/DDBJ whole genome shotgun (WGS) entry which is preliminary data.</text>
</comment>
<dbReference type="AlphaFoldDB" id="A0A0F4JC50"/>
<proteinExistence type="predicted"/>
<dbReference type="EMBL" id="JZWV01000500">
    <property type="protein sequence ID" value="KJY31328.1"/>
    <property type="molecule type" value="Genomic_DNA"/>
</dbReference>
<dbReference type="Proteomes" id="UP000033551">
    <property type="component" value="Unassembled WGS sequence"/>
</dbReference>
<feature type="non-terminal residue" evidence="2">
    <location>
        <position position="1"/>
    </location>
</feature>
<accession>A0A0F4JC50</accession>
<sequence>PGSQTPAPGTGLLGGTGDLLHPPAQGQSTPAAPVAPGLPQPDITIPPLLPNLLPGLGIKAEDAE</sequence>
<evidence type="ECO:0000256" key="1">
    <source>
        <dbReference type="SAM" id="MobiDB-lite"/>
    </source>
</evidence>
<evidence type="ECO:0000313" key="2">
    <source>
        <dbReference type="EMBL" id="KJY31328.1"/>
    </source>
</evidence>
<feature type="region of interest" description="Disordered" evidence="1">
    <location>
        <begin position="1"/>
        <end position="43"/>
    </location>
</feature>
<organism evidence="2 3">
    <name type="scientific">Streptomyces katrae</name>
    <dbReference type="NCBI Taxonomy" id="68223"/>
    <lineage>
        <taxon>Bacteria</taxon>
        <taxon>Bacillati</taxon>
        <taxon>Actinomycetota</taxon>
        <taxon>Actinomycetes</taxon>
        <taxon>Kitasatosporales</taxon>
        <taxon>Streptomycetaceae</taxon>
        <taxon>Streptomyces</taxon>
    </lineage>
</organism>
<gene>
    <name evidence="2" type="ORF">VR44_18395</name>
</gene>